<name>A0A5M9K9R1_MONFR</name>
<dbReference type="EMBL" id="VICG01000001">
    <property type="protein sequence ID" value="KAA8576986.1"/>
    <property type="molecule type" value="Genomic_DNA"/>
</dbReference>
<dbReference type="AlphaFoldDB" id="A0A5M9K9R1"/>
<sequence>MVPTKTWAVCRPIISLPDTKPYGPIVGVWARKARKLTRKALEIWSVVLYQMRGQKKLRAMGIFGLAGSRMRLSHTIPTESSIAAKSASNIIRKPVVWL</sequence>
<reference evidence="1 2" key="1">
    <citation type="submission" date="2019-06" db="EMBL/GenBank/DDBJ databases">
        <title>Genome Sequence of the Brown Rot Fungal Pathogen Monilinia fructicola.</title>
        <authorList>
            <person name="De Miccolis Angelini R.M."/>
            <person name="Landi L."/>
            <person name="Abate D."/>
            <person name="Pollastro S."/>
            <person name="Romanazzi G."/>
            <person name="Faretra F."/>
        </authorList>
    </citation>
    <scope>NUCLEOTIDE SEQUENCE [LARGE SCALE GENOMIC DNA]</scope>
    <source>
        <strain evidence="1 2">Mfrc123</strain>
    </source>
</reference>
<evidence type="ECO:0000313" key="2">
    <source>
        <dbReference type="Proteomes" id="UP000322873"/>
    </source>
</evidence>
<protein>
    <submittedName>
        <fullName evidence="1">Uncharacterized protein</fullName>
    </submittedName>
</protein>
<accession>A0A5M9K9R1</accession>
<comment type="caution">
    <text evidence="1">The sequence shown here is derived from an EMBL/GenBank/DDBJ whole genome shotgun (WGS) entry which is preliminary data.</text>
</comment>
<keyword evidence="2" id="KW-1185">Reference proteome</keyword>
<dbReference type="Proteomes" id="UP000322873">
    <property type="component" value="Unassembled WGS sequence"/>
</dbReference>
<proteinExistence type="predicted"/>
<gene>
    <name evidence="1" type="ORF">EYC84_007011</name>
</gene>
<evidence type="ECO:0000313" key="1">
    <source>
        <dbReference type="EMBL" id="KAA8576986.1"/>
    </source>
</evidence>
<organism evidence="1 2">
    <name type="scientific">Monilinia fructicola</name>
    <name type="common">Brown rot fungus</name>
    <name type="synonym">Ciboria fructicola</name>
    <dbReference type="NCBI Taxonomy" id="38448"/>
    <lineage>
        <taxon>Eukaryota</taxon>
        <taxon>Fungi</taxon>
        <taxon>Dikarya</taxon>
        <taxon>Ascomycota</taxon>
        <taxon>Pezizomycotina</taxon>
        <taxon>Leotiomycetes</taxon>
        <taxon>Helotiales</taxon>
        <taxon>Sclerotiniaceae</taxon>
        <taxon>Monilinia</taxon>
    </lineage>
</organism>